<evidence type="ECO:0000256" key="1">
    <source>
        <dbReference type="ARBA" id="ARBA00004370"/>
    </source>
</evidence>
<evidence type="ECO:0000259" key="9">
    <source>
        <dbReference type="PROSITE" id="PS50262"/>
    </source>
</evidence>
<dbReference type="OMA" id="DDPWNRS"/>
<reference evidence="10" key="2">
    <citation type="submission" date="2025-09" db="UniProtKB">
        <authorList>
            <consortium name="Ensembl"/>
        </authorList>
    </citation>
    <scope>IDENTIFICATION</scope>
</reference>
<dbReference type="InterPro" id="IPR017452">
    <property type="entry name" value="GPCR_Rhodpsn_7TM"/>
</dbReference>
<evidence type="ECO:0000256" key="6">
    <source>
        <dbReference type="ARBA" id="ARBA00023170"/>
    </source>
</evidence>
<organism evidence="10">
    <name type="scientific">Petromyzon marinus</name>
    <name type="common">Sea lamprey</name>
    <dbReference type="NCBI Taxonomy" id="7757"/>
    <lineage>
        <taxon>Eukaryota</taxon>
        <taxon>Metazoa</taxon>
        <taxon>Chordata</taxon>
        <taxon>Craniata</taxon>
        <taxon>Vertebrata</taxon>
        <taxon>Cyclostomata</taxon>
        <taxon>Hyperoartia</taxon>
        <taxon>Petromyzontiformes</taxon>
        <taxon>Petromyzontidae</taxon>
        <taxon>Petromyzon</taxon>
    </lineage>
</organism>
<evidence type="ECO:0000256" key="2">
    <source>
        <dbReference type="ARBA" id="ARBA00022692"/>
    </source>
</evidence>
<comment type="subcellular location">
    <subcellularLocation>
        <location evidence="1">Membrane</location>
    </subcellularLocation>
</comment>
<dbReference type="SUPFAM" id="SSF81321">
    <property type="entry name" value="Family A G protein-coupled receptor-like"/>
    <property type="match status" value="1"/>
</dbReference>
<dbReference type="PRINTS" id="PR00237">
    <property type="entry name" value="GPCRRHODOPSN"/>
</dbReference>
<keyword evidence="5 8" id="KW-0472">Membrane</keyword>
<keyword evidence="7" id="KW-0807">Transducer</keyword>
<keyword evidence="6" id="KW-0675">Receptor</keyword>
<feature type="transmembrane region" description="Helical" evidence="8">
    <location>
        <begin position="213"/>
        <end position="233"/>
    </location>
</feature>
<feature type="transmembrane region" description="Helical" evidence="8">
    <location>
        <begin position="179"/>
        <end position="201"/>
    </location>
</feature>
<keyword evidence="2 8" id="KW-0812">Transmembrane</keyword>
<dbReference type="InterPro" id="IPR050119">
    <property type="entry name" value="CCR1-9-like"/>
</dbReference>
<dbReference type="GO" id="GO:0019957">
    <property type="term" value="F:C-C chemokine binding"/>
    <property type="evidence" value="ECO:0007669"/>
    <property type="project" value="TreeGrafter"/>
</dbReference>
<dbReference type="Gene3D" id="1.20.1070.10">
    <property type="entry name" value="Rhodopsin 7-helix transmembrane proteins"/>
    <property type="match status" value="1"/>
</dbReference>
<dbReference type="AlphaFoldDB" id="S4R8E9"/>
<dbReference type="GO" id="GO:0007204">
    <property type="term" value="P:positive regulation of cytosolic calcium ion concentration"/>
    <property type="evidence" value="ECO:0007669"/>
    <property type="project" value="TreeGrafter"/>
</dbReference>
<dbReference type="InterPro" id="IPR000276">
    <property type="entry name" value="GPCR_Rhodpsn"/>
</dbReference>
<dbReference type="GO" id="GO:0019722">
    <property type="term" value="P:calcium-mediated signaling"/>
    <property type="evidence" value="ECO:0007669"/>
    <property type="project" value="TreeGrafter"/>
</dbReference>
<keyword evidence="3 8" id="KW-1133">Transmembrane helix</keyword>
<sequence>SAGLRIAISAVYSLVCGAGLLGNLIVVLLMRAKQRWRKSAVNTLVLGLALTDFHFVLVLPFWAADVALDYSWPFGRLMCKLVSATTLMNMYASVFFLTAICVTRYRYIAAAMRARPRPTSAAARWVCVLIWLTAALVAAPHAVFASTRAVSGDVLCLVRFPGSEDAAQFWLGLYQLQKVLLGFALPLLVISVCYLLLLRYLRRHGVPGERRKWRVTLSITVVVLSFFLCWLPNHAVTLWGVLVKRRTPTCSPPPCGLAHANSCLDPVLYCLMRAEFRRRLARAL</sequence>
<protein>
    <recommendedName>
        <fullName evidence="9">G-protein coupled receptors family 1 profile domain-containing protein</fullName>
    </recommendedName>
</protein>
<feature type="transmembrane region" description="Helical" evidence="8">
    <location>
        <begin position="122"/>
        <end position="144"/>
    </location>
</feature>
<name>S4R8E9_PETMA</name>
<evidence type="ECO:0000256" key="7">
    <source>
        <dbReference type="ARBA" id="ARBA00023224"/>
    </source>
</evidence>
<dbReference type="HOGENOM" id="CLU_009579_8_1_1"/>
<dbReference type="PRINTS" id="PR00526">
    <property type="entry name" value="FMETLEUPHER"/>
</dbReference>
<dbReference type="PANTHER" id="PTHR10489:SF951">
    <property type="entry name" value="RELAXIN FAMILY PEPTIDE_INSL5 RECEPTOR 4"/>
    <property type="match status" value="1"/>
</dbReference>
<proteinExistence type="predicted"/>
<dbReference type="PANTHER" id="PTHR10489">
    <property type="entry name" value="CELL ADHESION MOLECULE"/>
    <property type="match status" value="1"/>
</dbReference>
<reference evidence="10" key="1">
    <citation type="submission" date="2025-08" db="UniProtKB">
        <authorList>
            <consortium name="Ensembl"/>
        </authorList>
    </citation>
    <scope>IDENTIFICATION</scope>
</reference>
<dbReference type="GeneTree" id="ENSGT00940000157017"/>
<accession>S4R8E9</accession>
<dbReference type="GO" id="GO:0016493">
    <property type="term" value="F:C-C chemokine receptor activity"/>
    <property type="evidence" value="ECO:0007669"/>
    <property type="project" value="TreeGrafter"/>
</dbReference>
<feature type="domain" description="G-protein coupled receptors family 1 profile" evidence="9">
    <location>
        <begin position="22"/>
        <end position="269"/>
    </location>
</feature>
<dbReference type="STRING" id="7757.ENSPMAP00000001480"/>
<dbReference type="PROSITE" id="PS50262">
    <property type="entry name" value="G_PROTEIN_RECEP_F1_2"/>
    <property type="match status" value="1"/>
</dbReference>
<evidence type="ECO:0000256" key="3">
    <source>
        <dbReference type="ARBA" id="ARBA00022989"/>
    </source>
</evidence>
<evidence type="ECO:0000313" key="10">
    <source>
        <dbReference type="Ensembl" id="ENSPMAP00000001480.1"/>
    </source>
</evidence>
<keyword evidence="4" id="KW-0297">G-protein coupled receptor</keyword>
<evidence type="ECO:0000256" key="8">
    <source>
        <dbReference type="SAM" id="Phobius"/>
    </source>
</evidence>
<evidence type="ECO:0000256" key="5">
    <source>
        <dbReference type="ARBA" id="ARBA00023136"/>
    </source>
</evidence>
<feature type="transmembrane region" description="Helical" evidence="8">
    <location>
        <begin position="6"/>
        <end position="29"/>
    </location>
</feature>
<feature type="transmembrane region" description="Helical" evidence="8">
    <location>
        <begin position="41"/>
        <end position="62"/>
    </location>
</feature>
<evidence type="ECO:0000256" key="4">
    <source>
        <dbReference type="ARBA" id="ARBA00023040"/>
    </source>
</evidence>
<feature type="transmembrane region" description="Helical" evidence="8">
    <location>
        <begin position="82"/>
        <end position="102"/>
    </location>
</feature>
<dbReference type="Pfam" id="PF00001">
    <property type="entry name" value="7tm_1"/>
    <property type="match status" value="1"/>
</dbReference>
<dbReference type="Ensembl" id="ENSPMAT00000001487.1">
    <property type="protein sequence ID" value="ENSPMAP00000001480.1"/>
    <property type="gene ID" value="ENSPMAG00000001344.1"/>
</dbReference>
<dbReference type="GO" id="GO:0009897">
    <property type="term" value="C:external side of plasma membrane"/>
    <property type="evidence" value="ECO:0007669"/>
    <property type="project" value="TreeGrafter"/>
</dbReference>
<dbReference type="GO" id="GO:0006955">
    <property type="term" value="P:immune response"/>
    <property type="evidence" value="ECO:0007669"/>
    <property type="project" value="TreeGrafter"/>
</dbReference>
<dbReference type="GO" id="GO:0060326">
    <property type="term" value="P:cell chemotaxis"/>
    <property type="evidence" value="ECO:0007669"/>
    <property type="project" value="TreeGrafter"/>
</dbReference>